<name>A0A6N4XQY3_9FLAO</name>
<gene>
    <name evidence="1" type="ORF">CHRY9393_00319</name>
</gene>
<keyword evidence="2" id="KW-1185">Reference proteome</keyword>
<dbReference type="EMBL" id="CACVBY010000004">
    <property type="protein sequence ID" value="CAA7386029.1"/>
    <property type="molecule type" value="Genomic_DNA"/>
</dbReference>
<dbReference type="Proteomes" id="UP000445309">
    <property type="component" value="Unassembled WGS sequence"/>
</dbReference>
<organism evidence="1 2">
    <name type="scientific">Chryseobacterium fistulae</name>
    <dbReference type="NCBI Taxonomy" id="2675058"/>
    <lineage>
        <taxon>Bacteria</taxon>
        <taxon>Pseudomonadati</taxon>
        <taxon>Bacteroidota</taxon>
        <taxon>Flavobacteriia</taxon>
        <taxon>Flavobacteriales</taxon>
        <taxon>Weeksellaceae</taxon>
        <taxon>Chryseobacterium group</taxon>
        <taxon>Chryseobacterium</taxon>
    </lineage>
</organism>
<proteinExistence type="predicted"/>
<evidence type="ECO:0000313" key="2">
    <source>
        <dbReference type="Proteomes" id="UP000445309"/>
    </source>
</evidence>
<sequence length="288" mass="34212">MIRKLRYQEIDFEKYSKCLEESCQKNWYARKDTLDVLSGKWHVLVYGDYEAVMPIHLSKKFGFNFVHMPLFCQQLGIFSKNDNRKINDLFLTFLKKKYWVFLYSFNQYNNFSSALEKKRNYIIPISDYEILRRKKYFKGRKSTTKCAQHLIYKEIGINEESMAFIEKNSKGIPTQGDFEIFKKYLNFLIENTFVKICGAYLGSQLISLALLINENEELSLLALFNDEEYRSENGSSFIIDRILQSYIHGKKFNFMGSNIRGIEIFFKSFGGELHKYSFIENKILKRFT</sequence>
<evidence type="ECO:0000313" key="1">
    <source>
        <dbReference type="EMBL" id="CAA7386029.1"/>
    </source>
</evidence>
<accession>A0A6N4XQY3</accession>
<protein>
    <recommendedName>
        <fullName evidence="3">GNAT family N-acetyltransferase</fullName>
    </recommendedName>
</protein>
<dbReference type="RefSeq" id="WP_162071754.1">
    <property type="nucleotide sequence ID" value="NZ_CACVBY010000004.1"/>
</dbReference>
<dbReference type="AlphaFoldDB" id="A0A6N4XQY3"/>
<reference evidence="1 2" key="1">
    <citation type="submission" date="2020-01" db="EMBL/GenBank/DDBJ databases">
        <authorList>
            <person name="Rodrigo-Torres L."/>
            <person name="Arahal R. D."/>
            <person name="Lucena T."/>
        </authorList>
    </citation>
    <scope>NUCLEOTIDE SEQUENCE [LARGE SCALE GENOMIC DNA]</scope>
    <source>
        <strain evidence="1 2">CECT 9393</strain>
    </source>
</reference>
<evidence type="ECO:0008006" key="3">
    <source>
        <dbReference type="Google" id="ProtNLM"/>
    </source>
</evidence>